<dbReference type="OrthoDB" id="3257291at2"/>
<dbReference type="SUPFAM" id="SSF53098">
    <property type="entry name" value="Ribonuclease H-like"/>
    <property type="match status" value="1"/>
</dbReference>
<dbReference type="Pfam" id="PF13276">
    <property type="entry name" value="HTH_21"/>
    <property type="match status" value="1"/>
</dbReference>
<name>A0A5C4JK55_9ACTN</name>
<feature type="domain" description="HTH-like" evidence="1">
    <location>
        <begin position="45"/>
        <end position="101"/>
    </location>
</feature>
<evidence type="ECO:0000313" key="2">
    <source>
        <dbReference type="EMBL" id="TMR06864.1"/>
    </source>
</evidence>
<dbReference type="PANTHER" id="PTHR10948">
    <property type="entry name" value="TRANSPOSASE"/>
    <property type="match status" value="1"/>
</dbReference>
<dbReference type="GO" id="GO:0006313">
    <property type="term" value="P:DNA transposition"/>
    <property type="evidence" value="ECO:0007669"/>
    <property type="project" value="InterPro"/>
</dbReference>
<reference evidence="2 3" key="1">
    <citation type="submission" date="2019-05" db="EMBL/GenBank/DDBJ databases">
        <title>Draft genome sequence of Actinomadura sp. 14C53.</title>
        <authorList>
            <person name="Saricaoglu S."/>
            <person name="Isik K."/>
        </authorList>
    </citation>
    <scope>NUCLEOTIDE SEQUENCE [LARGE SCALE GENOMIC DNA]</scope>
    <source>
        <strain evidence="2 3">14C53</strain>
    </source>
</reference>
<evidence type="ECO:0000259" key="1">
    <source>
        <dbReference type="Pfam" id="PF13276"/>
    </source>
</evidence>
<dbReference type="Gene3D" id="3.30.420.10">
    <property type="entry name" value="Ribonuclease H-like superfamily/Ribonuclease H"/>
    <property type="match status" value="1"/>
</dbReference>
<accession>A0A5C4JK55</accession>
<gene>
    <name evidence="2" type="ORF">ETD83_03020</name>
</gene>
<organism evidence="2 3">
    <name type="scientific">Actinomadura soli</name>
    <dbReference type="NCBI Taxonomy" id="2508997"/>
    <lineage>
        <taxon>Bacteria</taxon>
        <taxon>Bacillati</taxon>
        <taxon>Actinomycetota</taxon>
        <taxon>Actinomycetes</taxon>
        <taxon>Streptosporangiales</taxon>
        <taxon>Thermomonosporaceae</taxon>
        <taxon>Actinomadura</taxon>
    </lineage>
</organism>
<dbReference type="Proteomes" id="UP000309174">
    <property type="component" value="Unassembled WGS sequence"/>
</dbReference>
<dbReference type="InterPro" id="IPR053392">
    <property type="entry name" value="Transposase_IS30-like"/>
</dbReference>
<protein>
    <submittedName>
        <fullName evidence="2">IS30 family transposase</fullName>
    </submittedName>
</protein>
<dbReference type="AlphaFoldDB" id="A0A5C4JK55"/>
<keyword evidence="3" id="KW-1185">Reference proteome</keyword>
<dbReference type="InterPro" id="IPR036397">
    <property type="entry name" value="RNaseH_sf"/>
</dbReference>
<dbReference type="InterPro" id="IPR051917">
    <property type="entry name" value="Transposase-Integrase"/>
</dbReference>
<proteinExistence type="predicted"/>
<dbReference type="PROSITE" id="PS01043">
    <property type="entry name" value="TRANSPOSASE_IS30"/>
    <property type="match status" value="1"/>
</dbReference>
<dbReference type="GO" id="GO:0005829">
    <property type="term" value="C:cytosol"/>
    <property type="evidence" value="ECO:0007669"/>
    <property type="project" value="TreeGrafter"/>
</dbReference>
<dbReference type="InterPro" id="IPR012337">
    <property type="entry name" value="RNaseH-like_sf"/>
</dbReference>
<dbReference type="InterPro" id="IPR001598">
    <property type="entry name" value="Transposase_IS30_CS"/>
</dbReference>
<dbReference type="GO" id="GO:0003677">
    <property type="term" value="F:DNA binding"/>
    <property type="evidence" value="ECO:0007669"/>
    <property type="project" value="InterPro"/>
</dbReference>
<dbReference type="EMBL" id="VCKW01000008">
    <property type="protein sequence ID" value="TMR06864.1"/>
    <property type="molecule type" value="Genomic_DNA"/>
</dbReference>
<sequence length="200" mass="22715">MSAKYELIDAEKANHAVIDMCAWLRVSRSGFYDWRSRPLSATAERRERLKVMIDAVFEANHETYGYRRIHAVLTRSGEEVSPELVRQLMRELGLKPVQPRPWRPVTTLAGGPGVIPDLVNRDFTDPHSPWQRGTNENTNGLLRQYFPKGTDLSRWDEQELAAVAHALNYRPRKTLGWKTPAEALNEHLLSVQEAGVATTG</sequence>
<dbReference type="InterPro" id="IPR025948">
    <property type="entry name" value="HTH-like_dom"/>
</dbReference>
<dbReference type="GO" id="GO:0004803">
    <property type="term" value="F:transposase activity"/>
    <property type="evidence" value="ECO:0007669"/>
    <property type="project" value="InterPro"/>
</dbReference>
<dbReference type="PANTHER" id="PTHR10948:SF23">
    <property type="entry name" value="TRANSPOSASE INSI FOR INSERTION SEQUENCE ELEMENT IS30A-RELATED"/>
    <property type="match status" value="1"/>
</dbReference>
<dbReference type="NCBIfam" id="NF033563">
    <property type="entry name" value="transpos_IS30"/>
    <property type="match status" value="1"/>
</dbReference>
<comment type="caution">
    <text evidence="2">The sequence shown here is derived from an EMBL/GenBank/DDBJ whole genome shotgun (WGS) entry which is preliminary data.</text>
</comment>
<evidence type="ECO:0000313" key="3">
    <source>
        <dbReference type="Proteomes" id="UP000309174"/>
    </source>
</evidence>